<sequence length="33" mass="3920">MACHEDVELYYRITNLKAIYQHQSTVNGTSRYD</sequence>
<gene>
    <name evidence="1" type="ORF">SMRZ_LOCUS22628</name>
</gene>
<name>A0A183N2V3_9TREM</name>
<dbReference type="AlphaFoldDB" id="A0A183N2V3"/>
<reference evidence="1 2" key="1">
    <citation type="submission" date="2018-11" db="EMBL/GenBank/DDBJ databases">
        <authorList>
            <consortium name="Pathogen Informatics"/>
        </authorList>
    </citation>
    <scope>NUCLEOTIDE SEQUENCE [LARGE SCALE GENOMIC DNA]</scope>
    <source>
        <strain evidence="1 2">Zambia</strain>
    </source>
</reference>
<proteinExistence type="predicted"/>
<dbReference type="EMBL" id="UZAI01019265">
    <property type="protein sequence ID" value="VDP44024.1"/>
    <property type="molecule type" value="Genomic_DNA"/>
</dbReference>
<organism evidence="1 2">
    <name type="scientific">Schistosoma margrebowiei</name>
    <dbReference type="NCBI Taxonomy" id="48269"/>
    <lineage>
        <taxon>Eukaryota</taxon>
        <taxon>Metazoa</taxon>
        <taxon>Spiralia</taxon>
        <taxon>Lophotrochozoa</taxon>
        <taxon>Platyhelminthes</taxon>
        <taxon>Trematoda</taxon>
        <taxon>Digenea</taxon>
        <taxon>Strigeidida</taxon>
        <taxon>Schistosomatoidea</taxon>
        <taxon>Schistosomatidae</taxon>
        <taxon>Schistosoma</taxon>
    </lineage>
</organism>
<protein>
    <submittedName>
        <fullName evidence="1">Uncharacterized protein</fullName>
    </submittedName>
</protein>
<keyword evidence="2" id="KW-1185">Reference proteome</keyword>
<dbReference type="Proteomes" id="UP000277204">
    <property type="component" value="Unassembled WGS sequence"/>
</dbReference>
<evidence type="ECO:0000313" key="1">
    <source>
        <dbReference type="EMBL" id="VDP44024.1"/>
    </source>
</evidence>
<evidence type="ECO:0000313" key="2">
    <source>
        <dbReference type="Proteomes" id="UP000277204"/>
    </source>
</evidence>
<accession>A0A183N2V3</accession>